<accession>X1PIV1</accession>
<name>X1PIV1_9ZZZZ</name>
<sequence>RDRFETDFASWLASPVCYNVSNEANEVER</sequence>
<evidence type="ECO:0000313" key="1">
    <source>
        <dbReference type="EMBL" id="GAI56227.1"/>
    </source>
</evidence>
<protein>
    <submittedName>
        <fullName evidence="1">Uncharacterized protein</fullName>
    </submittedName>
</protein>
<organism evidence="1">
    <name type="scientific">marine sediment metagenome</name>
    <dbReference type="NCBI Taxonomy" id="412755"/>
    <lineage>
        <taxon>unclassified sequences</taxon>
        <taxon>metagenomes</taxon>
        <taxon>ecological metagenomes</taxon>
    </lineage>
</organism>
<feature type="non-terminal residue" evidence="1">
    <location>
        <position position="1"/>
    </location>
</feature>
<dbReference type="EMBL" id="BARV01039330">
    <property type="protein sequence ID" value="GAI56227.1"/>
    <property type="molecule type" value="Genomic_DNA"/>
</dbReference>
<reference evidence="1" key="1">
    <citation type="journal article" date="2014" name="Front. Microbiol.">
        <title>High frequency of phylogenetically diverse reductive dehalogenase-homologous genes in deep subseafloor sedimentary metagenomes.</title>
        <authorList>
            <person name="Kawai M."/>
            <person name="Futagami T."/>
            <person name="Toyoda A."/>
            <person name="Takaki Y."/>
            <person name="Nishi S."/>
            <person name="Hori S."/>
            <person name="Arai W."/>
            <person name="Tsubouchi T."/>
            <person name="Morono Y."/>
            <person name="Uchiyama I."/>
            <person name="Ito T."/>
            <person name="Fujiyama A."/>
            <person name="Inagaki F."/>
            <person name="Takami H."/>
        </authorList>
    </citation>
    <scope>NUCLEOTIDE SEQUENCE</scope>
    <source>
        <strain evidence="1">Expedition CK06-06</strain>
    </source>
</reference>
<comment type="caution">
    <text evidence="1">The sequence shown here is derived from an EMBL/GenBank/DDBJ whole genome shotgun (WGS) entry which is preliminary data.</text>
</comment>
<dbReference type="AlphaFoldDB" id="X1PIV1"/>
<gene>
    <name evidence="1" type="ORF">S06H3_60312</name>
</gene>
<proteinExistence type="predicted"/>